<dbReference type="EMBL" id="CATNWA010017647">
    <property type="protein sequence ID" value="CAI9602121.1"/>
    <property type="molecule type" value="Genomic_DNA"/>
</dbReference>
<evidence type="ECO:0000313" key="2">
    <source>
        <dbReference type="Proteomes" id="UP001162483"/>
    </source>
</evidence>
<reference evidence="1" key="1">
    <citation type="submission" date="2023-05" db="EMBL/GenBank/DDBJ databases">
        <authorList>
            <person name="Stuckert A."/>
        </authorList>
    </citation>
    <scope>NUCLEOTIDE SEQUENCE</scope>
</reference>
<name>A0ABN9G081_9NEOB</name>
<keyword evidence="2" id="KW-1185">Reference proteome</keyword>
<dbReference type="Proteomes" id="UP001162483">
    <property type="component" value="Unassembled WGS sequence"/>
</dbReference>
<accession>A0ABN9G081</accession>
<protein>
    <submittedName>
        <fullName evidence="1">Uncharacterized protein</fullName>
    </submittedName>
</protein>
<organism evidence="1 2">
    <name type="scientific">Staurois parvus</name>
    <dbReference type="NCBI Taxonomy" id="386267"/>
    <lineage>
        <taxon>Eukaryota</taxon>
        <taxon>Metazoa</taxon>
        <taxon>Chordata</taxon>
        <taxon>Craniata</taxon>
        <taxon>Vertebrata</taxon>
        <taxon>Euteleostomi</taxon>
        <taxon>Amphibia</taxon>
        <taxon>Batrachia</taxon>
        <taxon>Anura</taxon>
        <taxon>Neobatrachia</taxon>
        <taxon>Ranoidea</taxon>
        <taxon>Ranidae</taxon>
        <taxon>Staurois</taxon>
    </lineage>
</organism>
<sequence length="54" mass="5702">MPPIAGVNHRVPAGHYLPGPGDYRQTVPQSTAALFTMQLCSLSAPKHAVPESGF</sequence>
<proteinExistence type="predicted"/>
<evidence type="ECO:0000313" key="1">
    <source>
        <dbReference type="EMBL" id="CAI9602121.1"/>
    </source>
</evidence>
<comment type="caution">
    <text evidence="1">The sequence shown here is derived from an EMBL/GenBank/DDBJ whole genome shotgun (WGS) entry which is preliminary data.</text>
</comment>
<gene>
    <name evidence="1" type="ORF">SPARVUS_LOCUS13086514</name>
</gene>